<dbReference type="InterPro" id="IPR013272">
    <property type="entry name" value="Vps72/YL1_C"/>
</dbReference>
<dbReference type="Pfam" id="PF08265">
    <property type="entry name" value="YL1_C"/>
    <property type="match status" value="1"/>
</dbReference>
<dbReference type="Proteomes" id="UP000288805">
    <property type="component" value="Unassembled WGS sequence"/>
</dbReference>
<dbReference type="EMBL" id="QGNW01002387">
    <property type="protein sequence ID" value="RVW20196.1"/>
    <property type="molecule type" value="Genomic_DNA"/>
</dbReference>
<evidence type="ECO:0000313" key="2">
    <source>
        <dbReference type="EMBL" id="RVW20196.1"/>
    </source>
</evidence>
<comment type="caution">
    <text evidence="2">The sequence shown here is derived from an EMBL/GenBank/DDBJ whole genome shotgun (WGS) entry which is preliminary data.</text>
</comment>
<reference evidence="2 3" key="1">
    <citation type="journal article" date="2018" name="PLoS Genet.">
        <title>Population sequencing reveals clonal diversity and ancestral inbreeding in the grapevine cultivar Chardonnay.</title>
        <authorList>
            <person name="Roach M.J."/>
            <person name="Johnson D.L."/>
            <person name="Bohlmann J."/>
            <person name="van Vuuren H.J."/>
            <person name="Jones S.J."/>
            <person name="Pretorius I.S."/>
            <person name="Schmidt S.A."/>
            <person name="Borneman A.R."/>
        </authorList>
    </citation>
    <scope>NUCLEOTIDE SEQUENCE [LARGE SCALE GENOMIC DNA]</scope>
    <source>
        <strain evidence="3">cv. Chardonnay</strain>
        <tissue evidence="2">Leaf</tissue>
    </source>
</reference>
<protein>
    <submittedName>
        <fullName evidence="2">SWR1 complex subunit 2</fullName>
    </submittedName>
</protein>
<dbReference type="PANTHER" id="PTHR13275:SF4">
    <property type="entry name" value="VACUOLAR PROTEIN SORTING-ASSOCIATED PROTEIN 72 HOMOLOG"/>
    <property type="match status" value="1"/>
</dbReference>
<sequence>MRQGELGAALLNHLPMVIFPSYLVVPPSIWTSERETSFKVGILTCFTVLELVSGTYSCPSILNPEKAVCAVTGLPAKTNLKTHQSKILFHIDQRRRMQNAWTLVSLLLLPKKQISYIKDFPDIPDQSKSLILCCELTTNAKALRLAGNSASCTTLLLGAKRYRDPKTGLPYATKEAFRIIRERFSEENNRGPKKMDMGVLFDSISAQGFSGRRKRSLTSKKNETSYFRYLARFRTIPVLEIEDSD</sequence>
<feature type="domain" description="Vps72/YL1 C-terminal" evidence="1">
    <location>
        <begin position="161"/>
        <end position="180"/>
    </location>
</feature>
<accession>A0A438CBA4</accession>
<proteinExistence type="predicted"/>
<name>A0A438CBA4_VITVI</name>
<organism evidence="2 3">
    <name type="scientific">Vitis vinifera</name>
    <name type="common">Grape</name>
    <dbReference type="NCBI Taxonomy" id="29760"/>
    <lineage>
        <taxon>Eukaryota</taxon>
        <taxon>Viridiplantae</taxon>
        <taxon>Streptophyta</taxon>
        <taxon>Embryophyta</taxon>
        <taxon>Tracheophyta</taxon>
        <taxon>Spermatophyta</taxon>
        <taxon>Magnoliopsida</taxon>
        <taxon>eudicotyledons</taxon>
        <taxon>Gunneridae</taxon>
        <taxon>Pentapetalae</taxon>
        <taxon>rosids</taxon>
        <taxon>Vitales</taxon>
        <taxon>Vitaceae</taxon>
        <taxon>Viteae</taxon>
        <taxon>Vitis</taxon>
    </lineage>
</organism>
<evidence type="ECO:0000259" key="1">
    <source>
        <dbReference type="Pfam" id="PF08265"/>
    </source>
</evidence>
<dbReference type="PANTHER" id="PTHR13275">
    <property type="entry name" value="YL-1 PROTEIN TRANSCRIPTION FACTOR-LIKE 1"/>
    <property type="match status" value="1"/>
</dbReference>
<dbReference type="AlphaFoldDB" id="A0A438CBA4"/>
<evidence type="ECO:0000313" key="3">
    <source>
        <dbReference type="Proteomes" id="UP000288805"/>
    </source>
</evidence>
<gene>
    <name evidence="2" type="primary">SWC2_2</name>
    <name evidence="2" type="ORF">CK203_111328</name>
</gene>